<reference evidence="2" key="2">
    <citation type="submission" date="2020-08" db="EMBL/GenBank/DDBJ databases">
        <title>Plant Genome Project.</title>
        <authorList>
            <person name="Zhang R.-G."/>
        </authorList>
    </citation>
    <scope>NUCLEOTIDE SEQUENCE</scope>
    <source>
        <strain evidence="2">Huo1</strain>
        <tissue evidence="2">Leaf</tissue>
    </source>
</reference>
<comment type="caution">
    <text evidence="2">The sequence shown here is derived from an EMBL/GenBank/DDBJ whole genome shotgun (WGS) entry which is preliminary data.</text>
</comment>
<dbReference type="InterPro" id="IPR036047">
    <property type="entry name" value="F-box-like_dom_sf"/>
</dbReference>
<reference evidence="2" key="1">
    <citation type="submission" date="2018-01" db="EMBL/GenBank/DDBJ databases">
        <authorList>
            <person name="Mao J.F."/>
        </authorList>
    </citation>
    <scope>NUCLEOTIDE SEQUENCE</scope>
    <source>
        <strain evidence="2">Huo1</strain>
        <tissue evidence="2">Leaf</tissue>
    </source>
</reference>
<dbReference type="CDD" id="cd09917">
    <property type="entry name" value="F-box_SF"/>
    <property type="match status" value="1"/>
</dbReference>
<dbReference type="Proteomes" id="UP000298416">
    <property type="component" value="Unassembled WGS sequence"/>
</dbReference>
<evidence type="ECO:0000313" key="2">
    <source>
        <dbReference type="EMBL" id="KAG6392248.1"/>
    </source>
</evidence>
<keyword evidence="3" id="KW-1185">Reference proteome</keyword>
<name>A0A8X8Z5L2_SALSN</name>
<dbReference type="SUPFAM" id="SSF81383">
    <property type="entry name" value="F-box domain"/>
    <property type="match status" value="1"/>
</dbReference>
<dbReference type="PROSITE" id="PS50181">
    <property type="entry name" value="FBOX"/>
    <property type="match status" value="1"/>
</dbReference>
<gene>
    <name evidence="2" type="ORF">SASPL_146461</name>
</gene>
<sequence length="180" mass="20256">MGSRVDEGYGMGLVRSTSFGRKRVFLSNQSIEFGDYDDCAANPSLKRRCSQNSVFSGEETSLEDLPQEILIRILCGVEHDDLKSLFFVSKAIREATVIAKESHFAYNTPRKTVGFKPFSKNRVDWLGELMEMEAPNAPLQHRVPRKRLSAKNLADISVALFASGDEASCCWPRRDLFSEN</sequence>
<dbReference type="EMBL" id="PNBA02000018">
    <property type="protein sequence ID" value="KAG6392248.1"/>
    <property type="molecule type" value="Genomic_DNA"/>
</dbReference>
<feature type="domain" description="F-box" evidence="1">
    <location>
        <begin position="59"/>
        <end position="107"/>
    </location>
</feature>
<dbReference type="OrthoDB" id="786450at2759"/>
<protein>
    <recommendedName>
        <fullName evidence="1">F-box domain-containing protein</fullName>
    </recommendedName>
</protein>
<proteinExistence type="predicted"/>
<dbReference type="InterPro" id="IPR001810">
    <property type="entry name" value="F-box_dom"/>
</dbReference>
<organism evidence="2">
    <name type="scientific">Salvia splendens</name>
    <name type="common">Scarlet sage</name>
    <dbReference type="NCBI Taxonomy" id="180675"/>
    <lineage>
        <taxon>Eukaryota</taxon>
        <taxon>Viridiplantae</taxon>
        <taxon>Streptophyta</taxon>
        <taxon>Embryophyta</taxon>
        <taxon>Tracheophyta</taxon>
        <taxon>Spermatophyta</taxon>
        <taxon>Magnoliopsida</taxon>
        <taxon>eudicotyledons</taxon>
        <taxon>Gunneridae</taxon>
        <taxon>Pentapetalae</taxon>
        <taxon>asterids</taxon>
        <taxon>lamiids</taxon>
        <taxon>Lamiales</taxon>
        <taxon>Lamiaceae</taxon>
        <taxon>Nepetoideae</taxon>
        <taxon>Mentheae</taxon>
        <taxon>Salviinae</taxon>
        <taxon>Salvia</taxon>
        <taxon>Salvia subgen. Calosphace</taxon>
        <taxon>core Calosphace</taxon>
    </lineage>
</organism>
<dbReference type="AlphaFoldDB" id="A0A8X8Z5L2"/>
<dbReference type="InterPro" id="IPR045286">
    <property type="entry name" value="FBS1-like"/>
</dbReference>
<accession>A0A8X8Z5L2</accession>
<dbReference type="PANTHER" id="PTHR34049">
    <property type="entry name" value="F-BOX PROTEIN SKIP27"/>
    <property type="match status" value="1"/>
</dbReference>
<evidence type="ECO:0000313" key="3">
    <source>
        <dbReference type="Proteomes" id="UP000298416"/>
    </source>
</evidence>
<dbReference type="PANTHER" id="PTHR34049:SF1">
    <property type="entry name" value="F-BOX PROTEIN SKIP27"/>
    <property type="match status" value="1"/>
</dbReference>
<evidence type="ECO:0000259" key="1">
    <source>
        <dbReference type="PROSITE" id="PS50181"/>
    </source>
</evidence>